<dbReference type="InterPro" id="IPR036412">
    <property type="entry name" value="HAD-like_sf"/>
</dbReference>
<dbReference type="RefSeq" id="WP_002693051.1">
    <property type="nucleotide sequence ID" value="NZ_CM001797.1"/>
</dbReference>
<reference evidence="1" key="1">
    <citation type="submission" date="2012-01" db="EMBL/GenBank/DDBJ databases">
        <title>The Genome Sequence of Treponema denticola OTK.</title>
        <authorList>
            <consortium name="The Broad Institute Genome Sequencing Platform"/>
            <person name="Earl A."/>
            <person name="Ward D."/>
            <person name="Feldgarden M."/>
            <person name="Gevers D."/>
            <person name="Blanton J.M."/>
            <person name="Fenno C.J."/>
            <person name="Baranova O.V."/>
            <person name="Mathney J."/>
            <person name="Dewhirst F.E."/>
            <person name="Izard J."/>
            <person name="Young S.K."/>
            <person name="Zeng Q."/>
            <person name="Gargeya S."/>
            <person name="Fitzgerald M."/>
            <person name="Haas B."/>
            <person name="Abouelleil A."/>
            <person name="Alvarado L."/>
            <person name="Arachchi H.M."/>
            <person name="Berlin A."/>
            <person name="Chapman S.B."/>
            <person name="Gearin G."/>
            <person name="Goldberg J."/>
            <person name="Griggs A."/>
            <person name="Gujja S."/>
            <person name="Hansen M."/>
            <person name="Heiman D."/>
            <person name="Howarth C."/>
            <person name="Larimer J."/>
            <person name="Lui A."/>
            <person name="MacDonald P.J.P."/>
            <person name="McCowen C."/>
            <person name="Montmayeur A."/>
            <person name="Murphy C."/>
            <person name="Neiman D."/>
            <person name="Pearson M."/>
            <person name="Priest M."/>
            <person name="Roberts A."/>
            <person name="Saif S."/>
            <person name="Shea T."/>
            <person name="Sisk P."/>
            <person name="Stolte C."/>
            <person name="Sykes S."/>
            <person name="Wortman J."/>
            <person name="Nusbaum C."/>
            <person name="Birren B."/>
        </authorList>
    </citation>
    <scope>NUCLEOTIDE SEQUENCE [LARGE SCALE GENOMIC DNA]</scope>
    <source>
        <strain evidence="1">OTK</strain>
    </source>
</reference>
<dbReference type="SUPFAM" id="SSF53271">
    <property type="entry name" value="PRTase-like"/>
    <property type="match status" value="1"/>
</dbReference>
<dbReference type="EMBL" id="AGDY01000009">
    <property type="protein sequence ID" value="EMB20579.1"/>
    <property type="molecule type" value="Genomic_DNA"/>
</dbReference>
<dbReference type="Gene3D" id="3.40.50.300">
    <property type="entry name" value="P-loop containing nucleotide triphosphate hydrolases"/>
    <property type="match status" value="1"/>
</dbReference>
<dbReference type="InterPro" id="IPR029057">
    <property type="entry name" value="PRTase-like"/>
</dbReference>
<dbReference type="Proteomes" id="UP000011701">
    <property type="component" value="Chromosome"/>
</dbReference>
<dbReference type="PATRIC" id="fig|999434.4.peg.2119"/>
<protein>
    <submittedName>
        <fullName evidence="1">Uncharacterized protein</fullName>
    </submittedName>
</protein>
<dbReference type="InterPro" id="IPR023214">
    <property type="entry name" value="HAD_sf"/>
</dbReference>
<dbReference type="Gene3D" id="3.40.50.2020">
    <property type="match status" value="1"/>
</dbReference>
<evidence type="ECO:0000313" key="1">
    <source>
        <dbReference type="EMBL" id="EMB20579.1"/>
    </source>
</evidence>
<gene>
    <name evidence="1" type="ORF">HMPREF9723_02039</name>
</gene>
<dbReference type="SUPFAM" id="SSF52540">
    <property type="entry name" value="P-loop containing nucleoside triphosphate hydrolases"/>
    <property type="match status" value="1"/>
</dbReference>
<organism evidence="1">
    <name type="scientific">Treponema denticola OTK</name>
    <dbReference type="NCBI Taxonomy" id="999434"/>
    <lineage>
        <taxon>Bacteria</taxon>
        <taxon>Pseudomonadati</taxon>
        <taxon>Spirochaetota</taxon>
        <taxon>Spirochaetia</taxon>
        <taxon>Spirochaetales</taxon>
        <taxon>Treponemataceae</taxon>
        <taxon>Treponema</taxon>
    </lineage>
</organism>
<dbReference type="SUPFAM" id="SSF56784">
    <property type="entry name" value="HAD-like"/>
    <property type="match status" value="1"/>
</dbReference>
<name>A0A0F6MMJ1_TREDN</name>
<proteinExistence type="predicted"/>
<dbReference type="Gene3D" id="3.40.50.1000">
    <property type="entry name" value="HAD superfamily/HAD-like"/>
    <property type="match status" value="1"/>
</dbReference>
<dbReference type="HOGENOM" id="CLU_512801_0_0_12"/>
<dbReference type="AlphaFoldDB" id="A0A0F6MMJ1"/>
<accession>A0A0F6MMJ1</accession>
<sequence length="531" mass="61342">MKISLYGLPCAGKSTLLETASGFIKTISGYKLLQNIQGDIFEKRRTLLNQLSQETEFLIDGHYQFITEKGKETVFTFEDKVFDVFMYLYQKPELIYERMKESEKNQKYIPQNISTIIEWQLEEINSLREICHRADKDFYVIDDYETNYKNFTPFLKDVLNGYSNVNFARTIFESINIVSDSINIFDGDKTLIPYDSSKYLLNFTTNIFDNNIYTGYQFWLQDKYIKPFLQSADLQNIKKIEYTSLKEQCIENKSIILSSGIPGIWEDNLGKELGVKTFAGKYISADTKYFVVKFLKKKYNVTAYGDSKNDLYMLKEADKGFLIINEHLSRSLSYSEIENLNIINLQNNLHILDQDKSINSDEIDEINSLIKITKSDSGIIGNRLAEAHFQLGKKLGRYLQKYKPKETTILSIERSGRFLADGLYMSFNAKFESYNSSHDMPKIKTDNIILVDGVINNGKTIIDIIKKIEHNSKVKRIIILTNVINKEAVSLFKAYKLIAVRISENKYTGRKVKVQSGNIGPDTSDRLFNQL</sequence>
<comment type="caution">
    <text evidence="1">The sequence shown here is derived from an EMBL/GenBank/DDBJ whole genome shotgun (WGS) entry which is preliminary data.</text>
</comment>
<dbReference type="InterPro" id="IPR027417">
    <property type="entry name" value="P-loop_NTPase"/>
</dbReference>